<dbReference type="SUPFAM" id="SSF54786">
    <property type="entry name" value="YcfA/nrd intein domain"/>
    <property type="match status" value="1"/>
</dbReference>
<dbReference type="AlphaFoldDB" id="M3VCC3"/>
<evidence type="ECO:0008006" key="3">
    <source>
        <dbReference type="Google" id="ProtNLM"/>
    </source>
</evidence>
<dbReference type="RefSeq" id="WP_008381771.1">
    <property type="nucleotide sequence ID" value="NZ_BAOP01000044.1"/>
</dbReference>
<organism evidence="1 2">
    <name type="scientific">Gordonia malaquae NBRC 108250</name>
    <dbReference type="NCBI Taxonomy" id="1223542"/>
    <lineage>
        <taxon>Bacteria</taxon>
        <taxon>Bacillati</taxon>
        <taxon>Actinomycetota</taxon>
        <taxon>Actinomycetes</taxon>
        <taxon>Mycobacteriales</taxon>
        <taxon>Gordoniaceae</taxon>
        <taxon>Gordonia</taxon>
    </lineage>
</organism>
<dbReference type="Gene3D" id="3.30.920.30">
    <property type="entry name" value="Hypothetical protein"/>
    <property type="match status" value="1"/>
</dbReference>
<reference evidence="1 2" key="1">
    <citation type="submission" date="2013-02" db="EMBL/GenBank/DDBJ databases">
        <title>Whole genome shotgun sequence of Gordonia malaquae NBRC 108250.</title>
        <authorList>
            <person name="Yoshida I."/>
            <person name="Hosoyama A."/>
            <person name="Tsuchikane K."/>
            <person name="Ando Y."/>
            <person name="Baba S."/>
            <person name="Ohji S."/>
            <person name="Hamada M."/>
            <person name="Tamura T."/>
            <person name="Yamazoe A."/>
            <person name="Yamazaki S."/>
            <person name="Fujita N."/>
        </authorList>
    </citation>
    <scope>NUCLEOTIDE SEQUENCE [LARGE SCALE GENOMIC DNA]</scope>
    <source>
        <strain evidence="1 2">NBRC 108250</strain>
    </source>
</reference>
<keyword evidence="2" id="KW-1185">Reference proteome</keyword>
<proteinExistence type="predicted"/>
<dbReference type="OrthoDB" id="4425504at2"/>
<gene>
    <name evidence="1" type="ORF">GM1_044_00110</name>
</gene>
<dbReference type="EMBL" id="BAOP01000044">
    <property type="protein sequence ID" value="GAC81763.1"/>
    <property type="molecule type" value="Genomic_DNA"/>
</dbReference>
<sequence length="69" mass="7243">MIAPEPTKSTVKRLRAAGFTARNAKGSHEQFTCPHGTVKVTLATGHKSTSAGMVRMANQAIARCATECG</sequence>
<name>M3VCC3_GORML</name>
<comment type="caution">
    <text evidence="1">The sequence shown here is derived from an EMBL/GenBank/DDBJ whole genome shotgun (WGS) entry which is preliminary data.</text>
</comment>
<protein>
    <recommendedName>
        <fullName evidence="3">Type II toxin-antitoxin system HicA family toxin</fullName>
    </recommendedName>
</protein>
<evidence type="ECO:0000313" key="2">
    <source>
        <dbReference type="Proteomes" id="UP000035009"/>
    </source>
</evidence>
<dbReference type="eggNOG" id="ENOG502ZD9Y">
    <property type="taxonomic scope" value="Bacteria"/>
</dbReference>
<evidence type="ECO:0000313" key="1">
    <source>
        <dbReference type="EMBL" id="GAC81763.1"/>
    </source>
</evidence>
<dbReference type="InterPro" id="IPR038570">
    <property type="entry name" value="HicA_sf"/>
</dbReference>
<dbReference type="Proteomes" id="UP000035009">
    <property type="component" value="Unassembled WGS sequence"/>
</dbReference>
<accession>M3VCC3</accession>